<dbReference type="NCBIfam" id="TIGR00847">
    <property type="entry name" value="ccoS"/>
    <property type="match status" value="1"/>
</dbReference>
<evidence type="ECO:0000256" key="2">
    <source>
        <dbReference type="SAM" id="Phobius"/>
    </source>
</evidence>
<reference evidence="3 4" key="1">
    <citation type="submission" date="2017-05" db="EMBL/GenBank/DDBJ databases">
        <authorList>
            <person name="Varghese N."/>
            <person name="Submissions S."/>
        </authorList>
    </citation>
    <scope>NUCLEOTIDE SEQUENCE [LARGE SCALE GENOMIC DNA]</scope>
    <source>
        <strain evidence="3 4">DSM 25457</strain>
    </source>
</reference>
<feature type="region of interest" description="Disordered" evidence="1">
    <location>
        <begin position="44"/>
        <end position="74"/>
    </location>
</feature>
<protein>
    <submittedName>
        <fullName evidence="3">Cytochrome oxidase maturation protein, cbb3-type</fullName>
    </submittedName>
</protein>
<proteinExistence type="predicted"/>
<keyword evidence="4" id="KW-1185">Reference proteome</keyword>
<dbReference type="PANTHER" id="PTHR41532:SF1">
    <property type="entry name" value="FIXS PROTEIN"/>
    <property type="match status" value="1"/>
</dbReference>
<organism evidence="3 4">
    <name type="scientific">Neorhodopirellula lusitana</name>
    <dbReference type="NCBI Taxonomy" id="445327"/>
    <lineage>
        <taxon>Bacteria</taxon>
        <taxon>Pseudomonadati</taxon>
        <taxon>Planctomycetota</taxon>
        <taxon>Planctomycetia</taxon>
        <taxon>Pirellulales</taxon>
        <taxon>Pirellulaceae</taxon>
        <taxon>Neorhodopirellula</taxon>
    </lineage>
</organism>
<dbReference type="EMBL" id="FXUG01000004">
    <property type="protein sequence ID" value="SMP54526.1"/>
    <property type="molecule type" value="Genomic_DNA"/>
</dbReference>
<evidence type="ECO:0000313" key="4">
    <source>
        <dbReference type="Proteomes" id="UP001158067"/>
    </source>
</evidence>
<name>A0ABY1Q0Y3_9BACT</name>
<accession>A0ABY1Q0Y3</accession>
<dbReference type="RefSeq" id="WP_283432435.1">
    <property type="nucleotide sequence ID" value="NZ_FXUG01000004.1"/>
</dbReference>
<dbReference type="InterPro" id="IPR004714">
    <property type="entry name" value="Cyt_oxidase_maturation_cbb3"/>
</dbReference>
<keyword evidence="2" id="KW-1133">Transmembrane helix</keyword>
<sequence>MSVLYIALPMALLLGGGGMLACILSIRRGQYDDLDTPAVRMLIDDKPIDETRSRDTRNQAPPTEAPSRRSGHQK</sequence>
<gene>
    <name evidence="3" type="ORF">SAMN06265222_104255</name>
</gene>
<dbReference type="Pfam" id="PF03597">
    <property type="entry name" value="FixS"/>
    <property type="match status" value="1"/>
</dbReference>
<feature type="compositionally biased region" description="Basic and acidic residues" evidence="1">
    <location>
        <begin position="44"/>
        <end position="57"/>
    </location>
</feature>
<keyword evidence="2" id="KW-0812">Transmembrane</keyword>
<dbReference type="PANTHER" id="PTHR41532">
    <property type="entry name" value="FIXS PROTEIN"/>
    <property type="match status" value="1"/>
</dbReference>
<evidence type="ECO:0000256" key="1">
    <source>
        <dbReference type="SAM" id="MobiDB-lite"/>
    </source>
</evidence>
<dbReference type="Proteomes" id="UP001158067">
    <property type="component" value="Unassembled WGS sequence"/>
</dbReference>
<feature type="transmembrane region" description="Helical" evidence="2">
    <location>
        <begin position="6"/>
        <end position="26"/>
    </location>
</feature>
<comment type="caution">
    <text evidence="3">The sequence shown here is derived from an EMBL/GenBank/DDBJ whole genome shotgun (WGS) entry which is preliminary data.</text>
</comment>
<evidence type="ECO:0000313" key="3">
    <source>
        <dbReference type="EMBL" id="SMP54526.1"/>
    </source>
</evidence>
<keyword evidence="2" id="KW-0472">Membrane</keyword>